<keyword evidence="2" id="KW-1133">Transmembrane helix</keyword>
<evidence type="ECO:0000313" key="4">
    <source>
        <dbReference type="Proteomes" id="UP000233781"/>
    </source>
</evidence>
<protein>
    <submittedName>
        <fullName evidence="3">Uncharacterized protein</fullName>
    </submittedName>
</protein>
<keyword evidence="2" id="KW-0472">Membrane</keyword>
<keyword evidence="4" id="KW-1185">Reference proteome</keyword>
<dbReference type="RefSeq" id="WP_101394184.1">
    <property type="nucleotide sequence ID" value="NZ_PJNE01000001.1"/>
</dbReference>
<evidence type="ECO:0000256" key="1">
    <source>
        <dbReference type="SAM" id="MobiDB-lite"/>
    </source>
</evidence>
<name>A0A2N3YF79_9MICO</name>
<accession>A0A2N3YF79</accession>
<keyword evidence="2" id="KW-0812">Transmembrane</keyword>
<dbReference type="OrthoDB" id="4870456at2"/>
<dbReference type="Proteomes" id="UP000233781">
    <property type="component" value="Unassembled WGS sequence"/>
</dbReference>
<feature type="region of interest" description="Disordered" evidence="1">
    <location>
        <begin position="1"/>
        <end position="32"/>
    </location>
</feature>
<gene>
    <name evidence="3" type="ORF">ATL31_0267</name>
</gene>
<reference evidence="3 4" key="1">
    <citation type="submission" date="2017-12" db="EMBL/GenBank/DDBJ databases">
        <title>Sequencing the genomes of 1000 Actinobacteria strains.</title>
        <authorList>
            <person name="Klenk H.-P."/>
        </authorList>
    </citation>
    <scope>NUCLEOTIDE SEQUENCE [LARGE SCALE GENOMIC DNA]</scope>
    <source>
        <strain evidence="3 4">DSM 12806</strain>
    </source>
</reference>
<dbReference type="AlphaFoldDB" id="A0A2N3YF79"/>
<feature type="compositionally biased region" description="Polar residues" evidence="1">
    <location>
        <begin position="8"/>
        <end position="17"/>
    </location>
</feature>
<proteinExistence type="predicted"/>
<sequence length="178" mass="18373">MTIALASHPTSEGSDGSATPPAEPGTGGDPSAAPSGRLRWLVALAVVIVVAVGALVVLTRHPSSAGAPMPSNAAMEQAFGVRFTRVAVVADGGLVQVNYLCLDPSKASEFQSDTAHPPVLASESRAARTAVVALMKKGHAMTAGQTYYFVYRNSGVVQRDEFASLTYGGRTLAHIPVL</sequence>
<evidence type="ECO:0000256" key="2">
    <source>
        <dbReference type="SAM" id="Phobius"/>
    </source>
</evidence>
<organism evidence="3 4">
    <name type="scientific">Phycicoccus duodecadis</name>
    <dbReference type="NCBI Taxonomy" id="173053"/>
    <lineage>
        <taxon>Bacteria</taxon>
        <taxon>Bacillati</taxon>
        <taxon>Actinomycetota</taxon>
        <taxon>Actinomycetes</taxon>
        <taxon>Micrococcales</taxon>
        <taxon>Intrasporangiaceae</taxon>
        <taxon>Phycicoccus</taxon>
    </lineage>
</organism>
<evidence type="ECO:0000313" key="3">
    <source>
        <dbReference type="EMBL" id="PKW25476.1"/>
    </source>
</evidence>
<dbReference type="EMBL" id="PJNE01000001">
    <property type="protein sequence ID" value="PKW25476.1"/>
    <property type="molecule type" value="Genomic_DNA"/>
</dbReference>
<comment type="caution">
    <text evidence="3">The sequence shown here is derived from an EMBL/GenBank/DDBJ whole genome shotgun (WGS) entry which is preliminary data.</text>
</comment>
<feature type="transmembrane region" description="Helical" evidence="2">
    <location>
        <begin position="40"/>
        <end position="59"/>
    </location>
</feature>